<reference evidence="1 2" key="1">
    <citation type="submission" date="2020-04" db="EMBL/GenBank/DDBJ databases">
        <title>Perkinsus olseni comparative genomics.</title>
        <authorList>
            <person name="Bogema D.R."/>
        </authorList>
    </citation>
    <scope>NUCLEOTIDE SEQUENCE [LARGE SCALE GENOMIC DNA]</scope>
    <source>
        <strain evidence="1">ATCC PRA-205</strain>
    </source>
</reference>
<dbReference type="AlphaFoldDB" id="A0A7J6PBY4"/>
<dbReference type="EMBL" id="JABANM010036048">
    <property type="protein sequence ID" value="KAF4693417.1"/>
    <property type="molecule type" value="Genomic_DNA"/>
</dbReference>
<sequence length="181" mass="19357">MSILGMIEKPLGLSSVCMVSGLLVALHLLLGSVSTKHVMGCTSSRRRRADDSVVDPDLRPLSARATKQGLACSSPCEQGSASTGSQAHHHGQLEVFTFLRFTLDASARVSRSVSSRKATYLEVYFNGKMGHRHVLLMHTLATAATAAAAAVAFLCEPRAEKASGFVHCILLYSLLADERVC</sequence>
<name>A0A7J6PBY4_PEROL</name>
<protein>
    <submittedName>
        <fullName evidence="1">Uncharacterized protein</fullName>
    </submittedName>
</protein>
<organism evidence="1 2">
    <name type="scientific">Perkinsus olseni</name>
    <name type="common">Perkinsus atlanticus</name>
    <dbReference type="NCBI Taxonomy" id="32597"/>
    <lineage>
        <taxon>Eukaryota</taxon>
        <taxon>Sar</taxon>
        <taxon>Alveolata</taxon>
        <taxon>Perkinsozoa</taxon>
        <taxon>Perkinsea</taxon>
        <taxon>Perkinsida</taxon>
        <taxon>Perkinsidae</taxon>
        <taxon>Perkinsus</taxon>
    </lineage>
</organism>
<proteinExistence type="predicted"/>
<gene>
    <name evidence="1" type="ORF">FOZ62_031089</name>
</gene>
<accession>A0A7J6PBY4</accession>
<evidence type="ECO:0000313" key="1">
    <source>
        <dbReference type="EMBL" id="KAF4693417.1"/>
    </source>
</evidence>
<evidence type="ECO:0000313" key="2">
    <source>
        <dbReference type="Proteomes" id="UP000574390"/>
    </source>
</evidence>
<comment type="caution">
    <text evidence="1">The sequence shown here is derived from an EMBL/GenBank/DDBJ whole genome shotgun (WGS) entry which is preliminary data.</text>
</comment>
<dbReference type="Proteomes" id="UP000574390">
    <property type="component" value="Unassembled WGS sequence"/>
</dbReference>